<proteinExistence type="predicted"/>
<dbReference type="InterPro" id="IPR026363">
    <property type="entry name" value="CxxC-x17-CxxC_dom"/>
</dbReference>
<gene>
    <name evidence="2" type="ORF">COV55_02095</name>
</gene>
<dbReference type="Proteomes" id="UP000230564">
    <property type="component" value="Unassembled WGS sequence"/>
</dbReference>
<protein>
    <recommendedName>
        <fullName evidence="1">CxxC-x17-CxxC domain-containing protein</fullName>
    </recommendedName>
</protein>
<evidence type="ECO:0000313" key="3">
    <source>
        <dbReference type="Proteomes" id="UP000230564"/>
    </source>
</evidence>
<evidence type="ECO:0000313" key="2">
    <source>
        <dbReference type="EMBL" id="PIR06874.1"/>
    </source>
</evidence>
<dbReference type="EMBL" id="PCWQ01000008">
    <property type="protein sequence ID" value="PIR06874.1"/>
    <property type="molecule type" value="Genomic_DNA"/>
</dbReference>
<feature type="domain" description="CxxC-x17-CxxC" evidence="1">
    <location>
        <begin position="18"/>
        <end position="49"/>
    </location>
</feature>
<accession>A0A2H0NDD6</accession>
<comment type="caution">
    <text evidence="2">The sequence shown here is derived from an EMBL/GenBank/DDBJ whole genome shotgun (WGS) entry which is preliminary data.</text>
</comment>
<reference evidence="2 3" key="1">
    <citation type="submission" date="2017-09" db="EMBL/GenBank/DDBJ databases">
        <title>Depth-based differentiation of microbial function through sediment-hosted aquifers and enrichment of novel symbionts in the deep terrestrial subsurface.</title>
        <authorList>
            <person name="Probst A.J."/>
            <person name="Ladd B."/>
            <person name="Jarett J.K."/>
            <person name="Geller-Mcgrath D.E."/>
            <person name="Sieber C.M."/>
            <person name="Emerson J.B."/>
            <person name="Anantharaman K."/>
            <person name="Thomas B.C."/>
            <person name="Malmstrom R."/>
            <person name="Stieglmeier M."/>
            <person name="Klingl A."/>
            <person name="Woyke T."/>
            <person name="Ryan C.M."/>
            <person name="Banfield J.F."/>
        </authorList>
    </citation>
    <scope>NUCLEOTIDE SEQUENCE [LARGE SCALE GENOMIC DNA]</scope>
    <source>
        <strain evidence="2">CG11_big_fil_rev_8_21_14_0_20_36_20</strain>
    </source>
</reference>
<organism evidence="2 3">
    <name type="scientific">Candidatus Komeilibacteria bacterium CG11_big_fil_rev_8_21_14_0_20_36_20</name>
    <dbReference type="NCBI Taxonomy" id="1974477"/>
    <lineage>
        <taxon>Bacteria</taxon>
        <taxon>Candidatus Komeiliibacteriota</taxon>
    </lineage>
</organism>
<evidence type="ECO:0000259" key="1">
    <source>
        <dbReference type="Pfam" id="PF23477"/>
    </source>
</evidence>
<sequence>MDNQQNFGQRPMVEGHWECAECGAEITQLPFEPDGERPIFCRDCYRKKRPTRR</sequence>
<dbReference type="AlphaFoldDB" id="A0A2H0NDD6"/>
<dbReference type="NCBIfam" id="TIGR04272">
    <property type="entry name" value="cxxc_cxxc_Mbark"/>
    <property type="match status" value="1"/>
</dbReference>
<name>A0A2H0NDD6_9BACT</name>
<dbReference type="Pfam" id="PF23477">
    <property type="entry name" value="zf_Tbcl_2"/>
    <property type="match status" value="1"/>
</dbReference>